<organism evidence="1">
    <name type="scientific">Arundo donax</name>
    <name type="common">Giant reed</name>
    <name type="synonym">Donax arundinaceus</name>
    <dbReference type="NCBI Taxonomy" id="35708"/>
    <lineage>
        <taxon>Eukaryota</taxon>
        <taxon>Viridiplantae</taxon>
        <taxon>Streptophyta</taxon>
        <taxon>Embryophyta</taxon>
        <taxon>Tracheophyta</taxon>
        <taxon>Spermatophyta</taxon>
        <taxon>Magnoliopsida</taxon>
        <taxon>Liliopsida</taxon>
        <taxon>Poales</taxon>
        <taxon>Poaceae</taxon>
        <taxon>PACMAD clade</taxon>
        <taxon>Arundinoideae</taxon>
        <taxon>Arundineae</taxon>
        <taxon>Arundo</taxon>
    </lineage>
</organism>
<name>A0A0A9CS34_ARUDO</name>
<reference evidence="1" key="1">
    <citation type="submission" date="2014-09" db="EMBL/GenBank/DDBJ databases">
        <authorList>
            <person name="Magalhaes I.L.F."/>
            <person name="Oliveira U."/>
            <person name="Santos F.R."/>
            <person name="Vidigal T.H.D.A."/>
            <person name="Brescovit A.D."/>
            <person name="Santos A.J."/>
        </authorList>
    </citation>
    <scope>NUCLEOTIDE SEQUENCE</scope>
    <source>
        <tissue evidence="1">Shoot tissue taken approximately 20 cm above the soil surface</tissue>
    </source>
</reference>
<protein>
    <submittedName>
        <fullName evidence="1">Aap1</fullName>
    </submittedName>
</protein>
<dbReference type="EMBL" id="GBRH01220652">
    <property type="protein sequence ID" value="JAD77243.1"/>
    <property type="molecule type" value="Transcribed_RNA"/>
</dbReference>
<evidence type="ECO:0000313" key="1">
    <source>
        <dbReference type="EMBL" id="JAD77243.1"/>
    </source>
</evidence>
<reference evidence="1" key="2">
    <citation type="journal article" date="2015" name="Data Brief">
        <title>Shoot transcriptome of the giant reed, Arundo donax.</title>
        <authorList>
            <person name="Barrero R.A."/>
            <person name="Guerrero F.D."/>
            <person name="Moolhuijzen P."/>
            <person name="Goolsby J.A."/>
            <person name="Tidwell J."/>
            <person name="Bellgard S.E."/>
            <person name="Bellgard M.I."/>
        </authorList>
    </citation>
    <scope>NUCLEOTIDE SEQUENCE</scope>
    <source>
        <tissue evidence="1">Shoot tissue taken approximately 20 cm above the soil surface</tissue>
    </source>
</reference>
<sequence>MGENMERGF</sequence>
<accession>A0A0A9CS34</accession>
<proteinExistence type="predicted"/>